<dbReference type="PANTHER" id="PTHR34105:SF1">
    <property type="entry name" value="PROLINE-, GLUTAMIC ACID- AND LEUCINE-RICH PROTEIN 1"/>
    <property type="match status" value="1"/>
</dbReference>
<feature type="non-terminal residue" evidence="6">
    <location>
        <position position="1"/>
    </location>
</feature>
<proteinExistence type="inferred from homology"/>
<evidence type="ECO:0000259" key="5">
    <source>
        <dbReference type="Pfam" id="PF08167"/>
    </source>
</evidence>
<dbReference type="GO" id="GO:0006364">
    <property type="term" value="P:rRNA processing"/>
    <property type="evidence" value="ECO:0007669"/>
    <property type="project" value="TreeGrafter"/>
</dbReference>
<keyword evidence="4" id="KW-0539">Nucleus</keyword>
<evidence type="ECO:0000256" key="3">
    <source>
        <dbReference type="ARBA" id="ARBA00021502"/>
    </source>
</evidence>
<dbReference type="EMBL" id="CAJVQA010003602">
    <property type="protein sequence ID" value="CAG8578685.1"/>
    <property type="molecule type" value="Genomic_DNA"/>
</dbReference>
<dbReference type="InterPro" id="IPR012583">
    <property type="entry name" value="RIX1_N"/>
</dbReference>
<feature type="domain" description="Pre-rRNA-processing protein RIX1 N-terminal" evidence="5">
    <location>
        <begin position="37"/>
        <end position="204"/>
    </location>
</feature>
<sequence length="844" mass="93207">MLDQTKLLNSLIVNYTLNDNTVDSFVPFILETITHYRLLVTEKANNARQETNSAEQGPIHKWCTRINSLLQSKVSGAKWAGVSFVKISIQQSEALFTQNLQSWSSALLNLLTRPESALILSDVILTLSNMFGKTINKPELQREVTSHQLPRFNTTLLNLSENKELLTTMFDALSQSCMQFPNIFRPFFENTQKLCLSVLDGTLDNGSSIVQSAANCLASIINTGGKTNSLAHWKSISLRLIGSLNFILDRLFDTIDEEKHASNNQSQFGFPPVSEDYIIAFPILFSRFQCLCECIISLMSLPTSTPVHVPMNQFLDLLCRVYNVCDGSFASVYFYNFKSDIIAPGLLRNSTYRLTSLCIQKYGIGFINFIISPLLASIIDDIRIKQKPQRDVLADIIPSAGKRGGKNKKRQITDSDELINSGIQESNSVNVGVQISALEVLKTLSTVGGSLIPCNSRTTIDNIIMSQILAPFSQFTNTSSITRNESDVQLKLYECLLSSIVAPSAFQPTILPHALRIFSSGLNAQSRQLQSFSIQALAICDLIFHSRLPPLQRLPNDLILSDKNDTVIVTEINDSTSIASPIQTASPIVASIKTASPIVVPVETASPIASSIQTASPIVAPIKTASPIVSSVKAASPIIAPTKSEPFNNSLASVASYDKNFLSPKKIISLSEKNDNVVTETNDLISLSDKNDNSNMKRARLDDVEDQIRMHKSFRNDYTDSDEDEEMPEIVPDAVGPSSSTSLNILGSTSTIATSDVSANYQIDGHHLKHECLSKNLVLKEHAKALIQQKWNLLLQKYYDIKDRIASTGEEPVQNNWECFNDIDKYLRKDSSITAPIMSNSLYG</sequence>
<dbReference type="SUPFAM" id="SSF48371">
    <property type="entry name" value="ARM repeat"/>
    <property type="match status" value="1"/>
</dbReference>
<evidence type="ECO:0000256" key="4">
    <source>
        <dbReference type="ARBA" id="ARBA00023242"/>
    </source>
</evidence>
<reference evidence="6" key="1">
    <citation type="submission" date="2021-06" db="EMBL/GenBank/DDBJ databases">
        <authorList>
            <person name="Kallberg Y."/>
            <person name="Tangrot J."/>
            <person name="Rosling A."/>
        </authorList>
    </citation>
    <scope>NUCLEOTIDE SEQUENCE</scope>
    <source>
        <strain evidence="6">FL966</strain>
    </source>
</reference>
<dbReference type="GO" id="GO:0005634">
    <property type="term" value="C:nucleus"/>
    <property type="evidence" value="ECO:0007669"/>
    <property type="project" value="UniProtKB-SubCell"/>
</dbReference>
<comment type="subcellular location">
    <subcellularLocation>
        <location evidence="1">Nucleus</location>
    </subcellularLocation>
</comment>
<name>A0A9N9G431_9GLOM</name>
<evidence type="ECO:0000256" key="1">
    <source>
        <dbReference type="ARBA" id="ARBA00004123"/>
    </source>
</evidence>
<gene>
    <name evidence="6" type="ORF">CPELLU_LOCUS5983</name>
</gene>
<dbReference type="AlphaFoldDB" id="A0A9N9G431"/>
<dbReference type="PANTHER" id="PTHR34105">
    <property type="entry name" value="PROLINE-, GLUTAMIC ACID- AND LEUCINE-RICH PROTEIN 1"/>
    <property type="match status" value="1"/>
</dbReference>
<organism evidence="6 7">
    <name type="scientific">Cetraspora pellucida</name>
    <dbReference type="NCBI Taxonomy" id="1433469"/>
    <lineage>
        <taxon>Eukaryota</taxon>
        <taxon>Fungi</taxon>
        <taxon>Fungi incertae sedis</taxon>
        <taxon>Mucoromycota</taxon>
        <taxon>Glomeromycotina</taxon>
        <taxon>Glomeromycetes</taxon>
        <taxon>Diversisporales</taxon>
        <taxon>Gigasporaceae</taxon>
        <taxon>Cetraspora</taxon>
    </lineage>
</organism>
<protein>
    <recommendedName>
        <fullName evidence="3">Pre-rRNA-processing protein RIX1</fullName>
    </recommendedName>
</protein>
<keyword evidence="7" id="KW-1185">Reference proteome</keyword>
<dbReference type="InterPro" id="IPR016024">
    <property type="entry name" value="ARM-type_fold"/>
</dbReference>
<dbReference type="OrthoDB" id="20900at2759"/>
<comment type="caution">
    <text evidence="6">The sequence shown here is derived from an EMBL/GenBank/DDBJ whole genome shotgun (WGS) entry which is preliminary data.</text>
</comment>
<evidence type="ECO:0000256" key="2">
    <source>
        <dbReference type="ARBA" id="ARBA00010511"/>
    </source>
</evidence>
<dbReference type="Proteomes" id="UP000789759">
    <property type="component" value="Unassembled WGS sequence"/>
</dbReference>
<evidence type="ECO:0000313" key="6">
    <source>
        <dbReference type="EMBL" id="CAG8578685.1"/>
    </source>
</evidence>
<evidence type="ECO:0000313" key="7">
    <source>
        <dbReference type="Proteomes" id="UP000789759"/>
    </source>
</evidence>
<dbReference type="Pfam" id="PF08167">
    <property type="entry name" value="RIX1"/>
    <property type="match status" value="1"/>
</dbReference>
<comment type="similarity">
    <text evidence="2">Belongs to the RIX1/PELP1 family.</text>
</comment>
<accession>A0A9N9G431</accession>